<protein>
    <submittedName>
        <fullName evidence="1">Uncharacterized protein</fullName>
    </submittedName>
</protein>
<organism evidence="1">
    <name type="scientific">marine sediment metagenome</name>
    <dbReference type="NCBI Taxonomy" id="412755"/>
    <lineage>
        <taxon>unclassified sequences</taxon>
        <taxon>metagenomes</taxon>
        <taxon>ecological metagenomes</taxon>
    </lineage>
</organism>
<sequence length="354" mass="38498">MGLMDILAWPFDAEGKEKTVKLEPMKEKFQMELGTTLSDLYKKYLPGYEPGKEYGDLSKLTTPSTFETQGLDYLQKYIGGGIKPTGVMGQAKDVLSKTLGGEFDPFESEYYESLRRNIEKERKQSMKKLDQMISKGGLGGTSYRAGRIGDITSESFDKISDVMALIQEQERINQLNAVSTAMDFSNVSEGQIQNKLATIMDIGSLPRLLEGVGYEDFLRKQGEFAGVPGLAQDLFKYDLPYGKKELSYREPSELDEFLRLAGNITSIVGNVIPETSPGGFTPYSSGAPVVGGAGGGGVQPGGVSSIPGVTAPAASRQPTVGYTTGGLNQTPRVSSLSLRAMSPSEFNQYWNQYS</sequence>
<comment type="caution">
    <text evidence="1">The sequence shown here is derived from an EMBL/GenBank/DDBJ whole genome shotgun (WGS) entry which is preliminary data.</text>
</comment>
<name>A0A0F9I5E3_9ZZZZ</name>
<proteinExistence type="predicted"/>
<reference evidence="1" key="1">
    <citation type="journal article" date="2015" name="Nature">
        <title>Complex archaea that bridge the gap between prokaryotes and eukaryotes.</title>
        <authorList>
            <person name="Spang A."/>
            <person name="Saw J.H."/>
            <person name="Jorgensen S.L."/>
            <person name="Zaremba-Niedzwiedzka K."/>
            <person name="Martijn J."/>
            <person name="Lind A.E."/>
            <person name="van Eijk R."/>
            <person name="Schleper C."/>
            <person name="Guy L."/>
            <person name="Ettema T.J."/>
        </authorList>
    </citation>
    <scope>NUCLEOTIDE SEQUENCE</scope>
</reference>
<accession>A0A0F9I5E3</accession>
<dbReference type="EMBL" id="LAZR01022227">
    <property type="protein sequence ID" value="KKL82612.1"/>
    <property type="molecule type" value="Genomic_DNA"/>
</dbReference>
<dbReference type="AlphaFoldDB" id="A0A0F9I5E3"/>
<gene>
    <name evidence="1" type="ORF">LCGC14_1983010</name>
</gene>
<evidence type="ECO:0000313" key="1">
    <source>
        <dbReference type="EMBL" id="KKL82612.1"/>
    </source>
</evidence>